<dbReference type="InterPro" id="IPR002912">
    <property type="entry name" value="ACT_dom"/>
</dbReference>
<comment type="catalytic activity">
    <reaction evidence="7">
        <text>[protein-PII]-uridylyl-L-tyrosine + H2O = [protein-PII]-L-tyrosine + UMP + H(+)</text>
        <dbReference type="Rhea" id="RHEA:48600"/>
        <dbReference type="Rhea" id="RHEA-COMP:12147"/>
        <dbReference type="Rhea" id="RHEA-COMP:12148"/>
        <dbReference type="ChEBI" id="CHEBI:15377"/>
        <dbReference type="ChEBI" id="CHEBI:15378"/>
        <dbReference type="ChEBI" id="CHEBI:46858"/>
        <dbReference type="ChEBI" id="CHEBI:57865"/>
        <dbReference type="ChEBI" id="CHEBI:90602"/>
    </reaction>
</comment>
<comment type="caution">
    <text evidence="7">Lacks conserved residue(s) required for the propagation of feature annotation.</text>
</comment>
<comment type="domain">
    <text evidence="7">Has four distinct domains: an N-terminal nucleotidyltransferase (NT) domain responsible for UTase activity, a central HD domain that encodes UR activity, and two C-terminal ACT domains that seem to have a role in glutamine sensing.</text>
</comment>
<evidence type="ECO:0000313" key="12">
    <source>
        <dbReference type="Proteomes" id="UP000612808"/>
    </source>
</evidence>
<reference evidence="11" key="1">
    <citation type="submission" date="2021-01" db="EMBL/GenBank/DDBJ databases">
        <title>Whole genome shotgun sequence of Actinocatenispora rupis NBRC 107355.</title>
        <authorList>
            <person name="Komaki H."/>
            <person name="Tamura T."/>
        </authorList>
    </citation>
    <scope>NUCLEOTIDE SEQUENCE</scope>
    <source>
        <strain evidence="11">NBRC 107355</strain>
    </source>
</reference>
<evidence type="ECO:0000256" key="7">
    <source>
        <dbReference type="HAMAP-Rule" id="MF_00277"/>
    </source>
</evidence>
<evidence type="ECO:0000256" key="6">
    <source>
        <dbReference type="ARBA" id="ARBA00023268"/>
    </source>
</evidence>
<keyword evidence="5 7" id="KW-0460">Magnesium</keyword>
<dbReference type="GO" id="GO:0008081">
    <property type="term" value="F:phosphoric diester hydrolase activity"/>
    <property type="evidence" value="ECO:0007669"/>
    <property type="project" value="UniProtKB-UniRule"/>
</dbReference>
<protein>
    <recommendedName>
        <fullName evidence="7">Bifunctional uridylyltransferase/uridylyl-removing enzyme</fullName>
        <shortName evidence="7">UTase/UR</shortName>
    </recommendedName>
    <alternativeName>
        <fullName evidence="7">Bifunctional [protein-PII] modification enzyme</fullName>
    </alternativeName>
    <alternativeName>
        <fullName evidence="7">Bifunctional nitrogen sensor protein</fullName>
    </alternativeName>
    <domain>
        <recommendedName>
            <fullName evidence="7">[Protein-PII] uridylyltransferase</fullName>
            <shortName evidence="7">PII uridylyltransferase</shortName>
            <shortName evidence="7">UTase</shortName>
            <ecNumber evidence="7">2.7.7.59</ecNumber>
        </recommendedName>
    </domain>
    <domain>
        <recommendedName>
            <fullName evidence="7">[Protein-PII]-UMP uridylyl-removing enzyme</fullName>
            <shortName evidence="7">UR</shortName>
            <ecNumber evidence="7">3.1.4.-</ecNumber>
        </recommendedName>
    </domain>
</protein>
<dbReference type="EMBL" id="BOMB01000031">
    <property type="protein sequence ID" value="GID14342.1"/>
    <property type="molecule type" value="Genomic_DNA"/>
</dbReference>
<comment type="cofactor">
    <cofactor evidence="7">
        <name>Mg(2+)</name>
        <dbReference type="ChEBI" id="CHEBI:18420"/>
    </cofactor>
</comment>
<dbReference type="GO" id="GO:0008773">
    <property type="term" value="F:[protein-PII] uridylyltransferase activity"/>
    <property type="evidence" value="ECO:0007669"/>
    <property type="project" value="UniProtKB-UniRule"/>
</dbReference>
<name>A0A8J3J9K5_9ACTN</name>
<comment type="catalytic activity">
    <reaction evidence="7">
        <text>[protein-PII]-L-tyrosine + UTP = [protein-PII]-uridylyl-L-tyrosine + diphosphate</text>
        <dbReference type="Rhea" id="RHEA:13673"/>
        <dbReference type="Rhea" id="RHEA-COMP:12147"/>
        <dbReference type="Rhea" id="RHEA-COMP:12148"/>
        <dbReference type="ChEBI" id="CHEBI:33019"/>
        <dbReference type="ChEBI" id="CHEBI:46398"/>
        <dbReference type="ChEBI" id="CHEBI:46858"/>
        <dbReference type="ChEBI" id="CHEBI:90602"/>
        <dbReference type="EC" id="2.7.7.59"/>
    </reaction>
</comment>
<gene>
    <name evidence="7 11" type="primary">glnD</name>
    <name evidence="11" type="ORF">Aru02nite_52310</name>
</gene>
<sequence length="798" mass="83757">MRSEPAAPDGLRGPADPGTSRVDGGVPPPVVDGIGPAARSRRADALDAWLARLLPPVPGVALLAVGGLGRRECLAYGDLDLIIVHSGRPDVYRVADAVWYPVWDAGLGLDHAVRTVPEVLAVGRDDVKAALGLLDARFVAGDRGLAERIRAAVRVDWRRRAPAQLAALYEITAARWERFGELAFEPEGDLKEARGGLRDGVALRGVALAQLVPGPRGAVAASYRRLLNVREALHARAGRRLDRLVAELTDPVATLLAGAGPDLPPDDRVLPVGRPADVTDWRRINPGLALRAQIADDARTLSYAAQDAWRSVRRLRQGRPLLGRRGRVTRRPLDDGVVEQDGEVVLARAALAPDRADPALPIRTVAAAARSGLPVAGPTLEWLAAACPAPPDPWPPAVREAFLRLLGAGPGLVEAWEAADRYGLVERWIPEWSAVRNLPQPGPVHRHTVDRHLVQTVVCAAEASRAVARPDLLLLGALLHDVGKGRGVDHSAAGAAIAERVGVRMGLAPADVTVLGRLVRRHLLLPDTATRRDLADPVTIGTVAEAVDTTDLLDLLAALSVADARAAGPIAASAWRLALIDTLVDRVRAVLRTGELPVPAVPAPAVVALAAGPLPAVEVTDETVRVVAAADAGLLAAVAGCLAAHRLTVQSADVASLPGSAAVAVECVVRPDFGTGPDPARLAADLRRAVRGELPVAERLAARERGYERAAASTAPPRVVWHDGVATGAVVLELRAADRIGLLYRVARALAGTDAWVRAARISTLGAAAVDSFYLVGEFTRPARRAAVADAVLAAASG</sequence>
<evidence type="ECO:0000256" key="4">
    <source>
        <dbReference type="ARBA" id="ARBA00022801"/>
    </source>
</evidence>
<keyword evidence="3" id="KW-0677">Repeat</keyword>
<dbReference type="PROSITE" id="PS51671">
    <property type="entry name" value="ACT"/>
    <property type="match status" value="1"/>
</dbReference>
<dbReference type="EC" id="2.7.7.59" evidence="7"/>
<dbReference type="Proteomes" id="UP000612808">
    <property type="component" value="Unassembled WGS sequence"/>
</dbReference>
<dbReference type="EC" id="3.1.4.-" evidence="7"/>
<evidence type="ECO:0000313" key="11">
    <source>
        <dbReference type="EMBL" id="GID14342.1"/>
    </source>
</evidence>
<evidence type="ECO:0000256" key="1">
    <source>
        <dbReference type="ARBA" id="ARBA00022679"/>
    </source>
</evidence>
<evidence type="ECO:0000259" key="10">
    <source>
        <dbReference type="PROSITE" id="PS51831"/>
    </source>
</evidence>
<accession>A0A8J3J9K5</accession>
<keyword evidence="12" id="KW-1185">Reference proteome</keyword>
<dbReference type="PANTHER" id="PTHR47320:SF1">
    <property type="entry name" value="BIFUNCTIONAL URIDYLYLTRANSFERASE_URIDYLYL-REMOVING ENZYME"/>
    <property type="match status" value="1"/>
</dbReference>
<evidence type="ECO:0000259" key="9">
    <source>
        <dbReference type="PROSITE" id="PS51671"/>
    </source>
</evidence>
<dbReference type="GO" id="GO:0006808">
    <property type="term" value="P:regulation of nitrogen utilization"/>
    <property type="evidence" value="ECO:0007669"/>
    <property type="project" value="UniProtKB-UniRule"/>
</dbReference>
<dbReference type="Pfam" id="PF01966">
    <property type="entry name" value="HD"/>
    <property type="match status" value="1"/>
</dbReference>
<dbReference type="SUPFAM" id="SSF109604">
    <property type="entry name" value="HD-domain/PDEase-like"/>
    <property type="match status" value="1"/>
</dbReference>
<keyword evidence="2 7" id="KW-0548">Nucleotidyltransferase</keyword>
<proteinExistence type="inferred from homology"/>
<evidence type="ECO:0000256" key="8">
    <source>
        <dbReference type="SAM" id="MobiDB-lite"/>
    </source>
</evidence>
<feature type="region of interest" description="Disordered" evidence="8">
    <location>
        <begin position="1"/>
        <end position="34"/>
    </location>
</feature>
<dbReference type="SUPFAM" id="SSF55021">
    <property type="entry name" value="ACT-like"/>
    <property type="match status" value="1"/>
</dbReference>
<keyword evidence="1 7" id="KW-0808">Transferase</keyword>
<dbReference type="InterPro" id="IPR043519">
    <property type="entry name" value="NT_sf"/>
</dbReference>
<dbReference type="AlphaFoldDB" id="A0A8J3J9K5"/>
<dbReference type="InterPro" id="IPR006674">
    <property type="entry name" value="HD_domain"/>
</dbReference>
<dbReference type="HAMAP" id="MF_00277">
    <property type="entry name" value="PII_uridylyl_transf"/>
    <property type="match status" value="1"/>
</dbReference>
<evidence type="ECO:0000256" key="3">
    <source>
        <dbReference type="ARBA" id="ARBA00022737"/>
    </source>
</evidence>
<evidence type="ECO:0000256" key="5">
    <source>
        <dbReference type="ARBA" id="ARBA00022842"/>
    </source>
</evidence>
<dbReference type="SUPFAM" id="SSF81301">
    <property type="entry name" value="Nucleotidyltransferase"/>
    <property type="match status" value="1"/>
</dbReference>
<dbReference type="NCBIfam" id="NF002895">
    <property type="entry name" value="PRK03381.1"/>
    <property type="match status" value="1"/>
</dbReference>
<comment type="function">
    <text evidence="7">Modifies, by uridylylation and deuridylylation, the PII regulatory proteins (GlnB and homologs), in response to the nitrogen status of the cell that GlnD senses through the glutamine level. Under low glutamine levels, catalyzes the conversion of the PII proteins and UTP to PII-UMP and PPi, while under higher glutamine levels, GlnD hydrolyzes PII-UMP to PII and UMP (deuridylylation). Thus, controls uridylylation state and activity of the PII proteins, and plays an important role in the regulation of nitrogen metabolism.</text>
</comment>
<dbReference type="PANTHER" id="PTHR47320">
    <property type="entry name" value="BIFUNCTIONAL URIDYLYLTRANSFERASE/URIDYLYL-REMOVING ENZYME"/>
    <property type="match status" value="1"/>
</dbReference>
<evidence type="ECO:0000256" key="2">
    <source>
        <dbReference type="ARBA" id="ARBA00022695"/>
    </source>
</evidence>
<dbReference type="InterPro" id="IPR003607">
    <property type="entry name" value="HD/PDEase_dom"/>
</dbReference>
<keyword evidence="4 7" id="KW-0378">Hydrolase</keyword>
<comment type="similarity">
    <text evidence="7">Belongs to the GlnD family.</text>
</comment>
<feature type="domain" description="ACT" evidence="9">
    <location>
        <begin position="731"/>
        <end position="798"/>
    </location>
</feature>
<dbReference type="InterPro" id="IPR045865">
    <property type="entry name" value="ACT-like_dom_sf"/>
</dbReference>
<feature type="region of interest" description="Uridylyltransferase" evidence="7">
    <location>
        <begin position="1"/>
        <end position="332"/>
    </location>
</feature>
<dbReference type="Gene3D" id="1.10.3090.10">
    <property type="entry name" value="cca-adding enzyme, domain 2"/>
    <property type="match status" value="1"/>
</dbReference>
<feature type="domain" description="HD" evidence="10">
    <location>
        <begin position="449"/>
        <end position="553"/>
    </location>
</feature>
<dbReference type="PIRSF" id="PIRSF006288">
    <property type="entry name" value="PII_uridyltransf"/>
    <property type="match status" value="1"/>
</dbReference>
<comment type="caution">
    <text evidence="11">The sequence shown here is derived from an EMBL/GenBank/DDBJ whole genome shotgun (WGS) entry which is preliminary data.</text>
</comment>
<dbReference type="SMART" id="SM00471">
    <property type="entry name" value="HDc"/>
    <property type="match status" value="1"/>
</dbReference>
<dbReference type="InterPro" id="IPR010043">
    <property type="entry name" value="UTase/UR"/>
</dbReference>
<dbReference type="RefSeq" id="WP_203662178.1">
    <property type="nucleotide sequence ID" value="NZ_BAAAZM010000030.1"/>
</dbReference>
<keyword evidence="6 7" id="KW-0511">Multifunctional enzyme</keyword>
<organism evidence="11 12">
    <name type="scientific">Actinocatenispora rupis</name>
    <dbReference type="NCBI Taxonomy" id="519421"/>
    <lineage>
        <taxon>Bacteria</taxon>
        <taxon>Bacillati</taxon>
        <taxon>Actinomycetota</taxon>
        <taxon>Actinomycetes</taxon>
        <taxon>Micromonosporales</taxon>
        <taxon>Micromonosporaceae</taxon>
        <taxon>Actinocatenispora</taxon>
    </lineage>
</organism>
<comment type="activity regulation">
    <text evidence="7">Uridylyltransferase (UTase) activity is inhibited by glutamine, while glutamine activates uridylyl-removing (UR) activity.</text>
</comment>
<dbReference type="PROSITE" id="PS51831">
    <property type="entry name" value="HD"/>
    <property type="match status" value="1"/>
</dbReference>